<protein>
    <submittedName>
        <fullName evidence="2">Uncharacterized protein</fullName>
    </submittedName>
</protein>
<evidence type="ECO:0000256" key="1">
    <source>
        <dbReference type="SAM" id="Phobius"/>
    </source>
</evidence>
<keyword evidence="1" id="KW-0472">Membrane</keyword>
<sequence>MRDNLISIVIMIVSFFTFRSIYRKFRVKERINKKIKLDTSFKVLNFNAIVIIVLFLVGMLISYLLGVSLEGPYRIYSSILLGLLVTNQQELEIKNDKKKGKI</sequence>
<feature type="transmembrane region" description="Helical" evidence="1">
    <location>
        <begin position="6"/>
        <end position="22"/>
    </location>
</feature>
<keyword evidence="3" id="KW-1185">Reference proteome</keyword>
<keyword evidence="1" id="KW-1133">Transmembrane helix</keyword>
<accession>A0A1M5UYE5</accession>
<evidence type="ECO:0000313" key="3">
    <source>
        <dbReference type="Proteomes" id="UP000184447"/>
    </source>
</evidence>
<dbReference type="AlphaFoldDB" id="A0A1M5UYE5"/>
<gene>
    <name evidence="2" type="ORF">SAMN02745207_01996</name>
</gene>
<feature type="transmembrane region" description="Helical" evidence="1">
    <location>
        <begin position="43"/>
        <end position="67"/>
    </location>
</feature>
<reference evidence="2 3" key="1">
    <citation type="submission" date="2016-11" db="EMBL/GenBank/DDBJ databases">
        <authorList>
            <person name="Jaros S."/>
            <person name="Januszkiewicz K."/>
            <person name="Wedrychowicz H."/>
        </authorList>
    </citation>
    <scope>NUCLEOTIDE SEQUENCE [LARGE SCALE GENOMIC DNA]</scope>
    <source>
        <strain evidence="2 3">DSM 8605</strain>
    </source>
</reference>
<proteinExistence type="predicted"/>
<dbReference type="STRING" id="1121316.SAMN02745207_01996"/>
<keyword evidence="1" id="KW-0812">Transmembrane</keyword>
<dbReference type="RefSeq" id="WP_073338291.1">
    <property type="nucleotide sequence ID" value="NZ_FQXM01000009.1"/>
</dbReference>
<name>A0A1M5UYE5_9CLOT</name>
<dbReference type="EMBL" id="FQXM01000009">
    <property type="protein sequence ID" value="SHH68032.1"/>
    <property type="molecule type" value="Genomic_DNA"/>
</dbReference>
<organism evidence="2 3">
    <name type="scientific">Clostridium grantii DSM 8605</name>
    <dbReference type="NCBI Taxonomy" id="1121316"/>
    <lineage>
        <taxon>Bacteria</taxon>
        <taxon>Bacillati</taxon>
        <taxon>Bacillota</taxon>
        <taxon>Clostridia</taxon>
        <taxon>Eubacteriales</taxon>
        <taxon>Clostridiaceae</taxon>
        <taxon>Clostridium</taxon>
    </lineage>
</organism>
<dbReference type="Proteomes" id="UP000184447">
    <property type="component" value="Unassembled WGS sequence"/>
</dbReference>
<evidence type="ECO:0000313" key="2">
    <source>
        <dbReference type="EMBL" id="SHH68032.1"/>
    </source>
</evidence>